<evidence type="ECO:0000313" key="2">
    <source>
        <dbReference type="Proteomes" id="UP000315648"/>
    </source>
</evidence>
<dbReference type="AlphaFoldDB" id="A0A556QEU9"/>
<organism evidence="1 2">
    <name type="scientific">Rariglobus hedericola</name>
    <dbReference type="NCBI Taxonomy" id="2597822"/>
    <lineage>
        <taxon>Bacteria</taxon>
        <taxon>Pseudomonadati</taxon>
        <taxon>Verrucomicrobiota</taxon>
        <taxon>Opitutia</taxon>
        <taxon>Opitutales</taxon>
        <taxon>Opitutaceae</taxon>
        <taxon>Rariglobus</taxon>
    </lineage>
</organism>
<protein>
    <submittedName>
        <fullName evidence="1">Hydrolase</fullName>
    </submittedName>
</protein>
<name>A0A556QEU9_9BACT</name>
<keyword evidence="2" id="KW-1185">Reference proteome</keyword>
<dbReference type="EMBL" id="VMBG01000004">
    <property type="protein sequence ID" value="TSJ75141.1"/>
    <property type="molecule type" value="Genomic_DNA"/>
</dbReference>
<accession>A0A556QEU9</accession>
<dbReference type="SUPFAM" id="SSF56784">
    <property type="entry name" value="HAD-like"/>
    <property type="match status" value="1"/>
</dbReference>
<reference evidence="1 2" key="1">
    <citation type="submission" date="2019-07" db="EMBL/GenBank/DDBJ databases">
        <title>Description of 53C-WASEF.</title>
        <authorList>
            <person name="Pitt A."/>
            <person name="Hahn M.W."/>
        </authorList>
    </citation>
    <scope>NUCLEOTIDE SEQUENCE [LARGE SCALE GENOMIC DNA]</scope>
    <source>
        <strain evidence="1 2">53C-WASEF</strain>
    </source>
</reference>
<proteinExistence type="predicted"/>
<dbReference type="InterPro" id="IPR036412">
    <property type="entry name" value="HAD-like_sf"/>
</dbReference>
<evidence type="ECO:0000313" key="1">
    <source>
        <dbReference type="EMBL" id="TSJ75141.1"/>
    </source>
</evidence>
<dbReference type="RefSeq" id="WP_144354283.1">
    <property type="nucleotide sequence ID" value="NZ_CBCRVV010000048.1"/>
</dbReference>
<keyword evidence="1" id="KW-0378">Hydrolase</keyword>
<dbReference type="Proteomes" id="UP000315648">
    <property type="component" value="Unassembled WGS sequence"/>
</dbReference>
<dbReference type="GO" id="GO:0016787">
    <property type="term" value="F:hydrolase activity"/>
    <property type="evidence" value="ECO:0007669"/>
    <property type="project" value="UniProtKB-KW"/>
</dbReference>
<dbReference type="OrthoDB" id="517203at2"/>
<sequence length="96" mass="10722">MPQIAYIDVDDTLVRSVGTKRIPMVGTIAHVRKMKEAGWVLYCWSSGGGDYAKDSAKELGIEECFVGFLPKPEVMIDDVSPEKWRTLTVIHPAEIK</sequence>
<gene>
    <name evidence="1" type="ORF">FPL22_17235</name>
</gene>
<comment type="caution">
    <text evidence="1">The sequence shown here is derived from an EMBL/GenBank/DDBJ whole genome shotgun (WGS) entry which is preliminary data.</text>
</comment>